<dbReference type="PANTHER" id="PTHR22993:SF9">
    <property type="entry name" value="FORMAMIDOPYRIMIDINE-DNA GLYCOSYLASE"/>
    <property type="match status" value="1"/>
</dbReference>
<evidence type="ECO:0000256" key="11">
    <source>
        <dbReference type="ARBA" id="ARBA00022801"/>
    </source>
</evidence>
<dbReference type="RefSeq" id="WP_136059635.1">
    <property type="nucleotide sequence ID" value="NZ_CAAHFH010000001.1"/>
</dbReference>
<evidence type="ECO:0000256" key="15">
    <source>
        <dbReference type="ARBA" id="ARBA00023239"/>
    </source>
</evidence>
<dbReference type="Pfam" id="PF06827">
    <property type="entry name" value="zf-FPG_IleRS"/>
    <property type="match status" value="1"/>
</dbReference>
<dbReference type="Pfam" id="PF01149">
    <property type="entry name" value="Fapy_DNA_glyco"/>
    <property type="match status" value="1"/>
</dbReference>
<evidence type="ECO:0000256" key="2">
    <source>
        <dbReference type="ARBA" id="ARBA00001947"/>
    </source>
</evidence>
<dbReference type="InterPro" id="IPR015886">
    <property type="entry name" value="H2TH_FPG"/>
</dbReference>
<protein>
    <recommendedName>
        <fullName evidence="7">Formamidopyrimidine-DNA glycosylase</fullName>
        <ecNumber evidence="5">3.2.2.23</ecNumber>
        <ecNumber evidence="6">4.2.99.18</ecNumber>
    </recommendedName>
    <alternativeName>
        <fullName evidence="18">DNA-(apurinic or apyrimidinic site) lyase MutM</fullName>
    </alternativeName>
</protein>
<evidence type="ECO:0000256" key="14">
    <source>
        <dbReference type="ARBA" id="ARBA00023204"/>
    </source>
</evidence>
<dbReference type="Gene3D" id="1.10.8.50">
    <property type="match status" value="1"/>
</dbReference>
<evidence type="ECO:0000259" key="21">
    <source>
        <dbReference type="PROSITE" id="PS51066"/>
    </source>
</evidence>
<evidence type="ECO:0000256" key="8">
    <source>
        <dbReference type="ARBA" id="ARBA00022723"/>
    </source>
</evidence>
<comment type="subunit">
    <text evidence="4">Monomer.</text>
</comment>
<keyword evidence="24" id="KW-1185">Reference proteome</keyword>
<evidence type="ECO:0000256" key="12">
    <source>
        <dbReference type="ARBA" id="ARBA00022833"/>
    </source>
</evidence>
<evidence type="ECO:0000256" key="6">
    <source>
        <dbReference type="ARBA" id="ARBA00012720"/>
    </source>
</evidence>
<dbReference type="SMART" id="SM00898">
    <property type="entry name" value="Fapy_DNA_glyco"/>
    <property type="match status" value="1"/>
</dbReference>
<dbReference type="SUPFAM" id="SSF57716">
    <property type="entry name" value="Glucocorticoid receptor-like (DNA-binding domain)"/>
    <property type="match status" value="1"/>
</dbReference>
<keyword evidence="15" id="KW-0456">Lyase</keyword>
<dbReference type="SUPFAM" id="SSF46946">
    <property type="entry name" value="S13-like H2TH domain"/>
    <property type="match status" value="1"/>
</dbReference>
<keyword evidence="9" id="KW-0227">DNA damage</keyword>
<evidence type="ECO:0000256" key="17">
    <source>
        <dbReference type="ARBA" id="ARBA00023295"/>
    </source>
</evidence>
<dbReference type="InterPro" id="IPR035937">
    <property type="entry name" value="FPG_N"/>
</dbReference>
<comment type="similarity">
    <text evidence="3">Belongs to the FPG family.</text>
</comment>
<evidence type="ECO:0000256" key="13">
    <source>
        <dbReference type="ARBA" id="ARBA00023125"/>
    </source>
</evidence>
<evidence type="ECO:0000256" key="18">
    <source>
        <dbReference type="ARBA" id="ARBA00030638"/>
    </source>
</evidence>
<keyword evidence="10 20" id="KW-0863">Zinc-finger</keyword>
<dbReference type="Proteomes" id="UP000346198">
    <property type="component" value="Unassembled WGS sequence"/>
</dbReference>
<evidence type="ECO:0000313" key="24">
    <source>
        <dbReference type="Proteomes" id="UP000346198"/>
    </source>
</evidence>
<dbReference type="CDD" id="cd08966">
    <property type="entry name" value="EcFpg-like_N"/>
    <property type="match status" value="1"/>
</dbReference>
<dbReference type="InterPro" id="IPR010663">
    <property type="entry name" value="Znf_FPG/IleRS"/>
</dbReference>
<dbReference type="Gene3D" id="3.20.190.10">
    <property type="entry name" value="MutM-like, N-terminal"/>
    <property type="match status" value="1"/>
</dbReference>
<evidence type="ECO:0000259" key="22">
    <source>
        <dbReference type="PROSITE" id="PS51068"/>
    </source>
</evidence>
<evidence type="ECO:0000256" key="19">
    <source>
        <dbReference type="ARBA" id="ARBA00044632"/>
    </source>
</evidence>
<dbReference type="AlphaFoldDB" id="A0A6C2UFF5"/>
<dbReference type="SMART" id="SM01232">
    <property type="entry name" value="H2TH"/>
    <property type="match status" value="1"/>
</dbReference>
<feature type="domain" description="FPG-type" evidence="21">
    <location>
        <begin position="236"/>
        <end position="270"/>
    </location>
</feature>
<name>A0A6C2UFF5_9BACT</name>
<dbReference type="GO" id="GO:0006284">
    <property type="term" value="P:base-excision repair"/>
    <property type="evidence" value="ECO:0007669"/>
    <property type="project" value="InterPro"/>
</dbReference>
<evidence type="ECO:0000256" key="20">
    <source>
        <dbReference type="PROSITE-ProRule" id="PRU00391"/>
    </source>
</evidence>
<evidence type="ECO:0000256" key="3">
    <source>
        <dbReference type="ARBA" id="ARBA00009409"/>
    </source>
</evidence>
<accession>A0A6C2UFF5</accession>
<dbReference type="EC" id="3.2.2.23" evidence="5"/>
<dbReference type="InterPro" id="IPR010979">
    <property type="entry name" value="Ribosomal_uS13-like_H2TH"/>
</dbReference>
<dbReference type="FunFam" id="1.10.8.50:FF:000003">
    <property type="entry name" value="Formamidopyrimidine-DNA glycosylase"/>
    <property type="match status" value="1"/>
</dbReference>
<dbReference type="GO" id="GO:0140078">
    <property type="term" value="F:class I DNA-(apurinic or apyrimidinic site) endonuclease activity"/>
    <property type="evidence" value="ECO:0007669"/>
    <property type="project" value="UniProtKB-EC"/>
</dbReference>
<gene>
    <name evidence="23" type="primary">mutM</name>
    <name evidence="23" type="ORF">SCARR_00165</name>
</gene>
<dbReference type="InterPro" id="IPR012319">
    <property type="entry name" value="FPG_cat"/>
</dbReference>
<evidence type="ECO:0000256" key="9">
    <source>
        <dbReference type="ARBA" id="ARBA00022763"/>
    </source>
</evidence>
<dbReference type="NCBIfam" id="NF002211">
    <property type="entry name" value="PRK01103.1"/>
    <property type="match status" value="1"/>
</dbReference>
<reference evidence="23 24" key="1">
    <citation type="submission" date="2019-04" db="EMBL/GenBank/DDBJ databases">
        <authorList>
            <person name="Van Vliet M D."/>
        </authorList>
    </citation>
    <scope>NUCLEOTIDE SEQUENCE [LARGE SCALE GENOMIC DNA]</scope>
    <source>
        <strain evidence="23 24">F21</strain>
    </source>
</reference>
<evidence type="ECO:0000256" key="4">
    <source>
        <dbReference type="ARBA" id="ARBA00011245"/>
    </source>
</evidence>
<evidence type="ECO:0000256" key="1">
    <source>
        <dbReference type="ARBA" id="ARBA00001668"/>
    </source>
</evidence>
<dbReference type="InterPro" id="IPR000214">
    <property type="entry name" value="Znf_DNA_glyclase/AP_lyase"/>
</dbReference>
<keyword evidence="14" id="KW-0234">DNA repair</keyword>
<dbReference type="NCBIfam" id="TIGR00577">
    <property type="entry name" value="fpg"/>
    <property type="match status" value="1"/>
</dbReference>
<sequence>MPELPEVETIARQLRERGVEGREILSLKINWARTVEPLSAASFSWQVRGTTINEISRVGKWMLFSLSSGKTLMIHLRMAGSFSMEKGAHDRIVLELSDGLSLYYRDTRKFGRWKLVDDPQEILGKLGPDALTRQFTQKYFSDAMRKRHRMIKPLILDQSIVAGLGNIYADEALWESKVHPERLSDSLSDDELSALFKAIKHVLRVGVKNRGTSLGDGKTNYRDVEGESGGHRAMVKAYGRGGRPCKRCKTTLEKTVVAQRGTTFCSNCQKI</sequence>
<evidence type="ECO:0000256" key="10">
    <source>
        <dbReference type="ARBA" id="ARBA00022771"/>
    </source>
</evidence>
<dbReference type="GO" id="GO:0034039">
    <property type="term" value="F:8-oxo-7,8-dihydroguanine DNA N-glycosylase activity"/>
    <property type="evidence" value="ECO:0007669"/>
    <property type="project" value="TreeGrafter"/>
</dbReference>
<dbReference type="InterPro" id="IPR020629">
    <property type="entry name" value="FPG_Glyclase"/>
</dbReference>
<keyword evidence="16" id="KW-0511">Multifunctional enzyme</keyword>
<keyword evidence="17" id="KW-0326">Glycosidase</keyword>
<keyword evidence="12" id="KW-0862">Zinc</keyword>
<evidence type="ECO:0000256" key="5">
    <source>
        <dbReference type="ARBA" id="ARBA00012024"/>
    </source>
</evidence>
<keyword evidence="13" id="KW-0238">DNA-binding</keyword>
<organism evidence="23 24">
    <name type="scientific">Pontiella sulfatireligans</name>
    <dbReference type="NCBI Taxonomy" id="2750658"/>
    <lineage>
        <taxon>Bacteria</taxon>
        <taxon>Pseudomonadati</taxon>
        <taxon>Kiritimatiellota</taxon>
        <taxon>Kiritimatiellia</taxon>
        <taxon>Kiritimatiellales</taxon>
        <taxon>Pontiellaceae</taxon>
        <taxon>Pontiella</taxon>
    </lineage>
</organism>
<dbReference type="InterPro" id="IPR015887">
    <property type="entry name" value="DNA_glyclase_Znf_dom_DNA_BS"/>
</dbReference>
<keyword evidence="8" id="KW-0479">Metal-binding</keyword>
<dbReference type="SUPFAM" id="SSF81624">
    <property type="entry name" value="N-terminal domain of MutM-like DNA repair proteins"/>
    <property type="match status" value="1"/>
</dbReference>
<dbReference type="EMBL" id="CAAHFH010000001">
    <property type="protein sequence ID" value="VGO18114.1"/>
    <property type="molecule type" value="Genomic_DNA"/>
</dbReference>
<evidence type="ECO:0000256" key="16">
    <source>
        <dbReference type="ARBA" id="ARBA00023268"/>
    </source>
</evidence>
<comment type="cofactor">
    <cofactor evidence="2">
        <name>Zn(2+)</name>
        <dbReference type="ChEBI" id="CHEBI:29105"/>
    </cofactor>
</comment>
<dbReference type="EC" id="4.2.99.18" evidence="6"/>
<dbReference type="GO" id="GO:0008270">
    <property type="term" value="F:zinc ion binding"/>
    <property type="evidence" value="ECO:0007669"/>
    <property type="project" value="UniProtKB-KW"/>
</dbReference>
<evidence type="ECO:0000256" key="7">
    <source>
        <dbReference type="ARBA" id="ARBA00016240"/>
    </source>
</evidence>
<dbReference type="PROSITE" id="PS51066">
    <property type="entry name" value="ZF_FPG_2"/>
    <property type="match status" value="1"/>
</dbReference>
<comment type="catalytic activity">
    <reaction evidence="19">
        <text>2'-deoxyribonucleotide-(2'-deoxyribose 5'-phosphate)-2'-deoxyribonucleotide-DNA = a 3'-end 2'-deoxyribonucleotide-(2,3-dehydro-2,3-deoxyribose 5'-phosphate)-DNA + a 5'-end 5'-phospho-2'-deoxyribonucleoside-DNA + H(+)</text>
        <dbReference type="Rhea" id="RHEA:66592"/>
        <dbReference type="Rhea" id="RHEA-COMP:13180"/>
        <dbReference type="Rhea" id="RHEA-COMP:16897"/>
        <dbReference type="Rhea" id="RHEA-COMP:17067"/>
        <dbReference type="ChEBI" id="CHEBI:15378"/>
        <dbReference type="ChEBI" id="CHEBI:136412"/>
        <dbReference type="ChEBI" id="CHEBI:157695"/>
        <dbReference type="ChEBI" id="CHEBI:167181"/>
        <dbReference type="EC" id="4.2.99.18"/>
    </reaction>
</comment>
<evidence type="ECO:0000313" key="23">
    <source>
        <dbReference type="EMBL" id="VGO18114.1"/>
    </source>
</evidence>
<dbReference type="PANTHER" id="PTHR22993">
    <property type="entry name" value="FORMAMIDOPYRIMIDINE-DNA GLYCOSYLASE"/>
    <property type="match status" value="1"/>
</dbReference>
<dbReference type="Pfam" id="PF06831">
    <property type="entry name" value="H2TH"/>
    <property type="match status" value="1"/>
</dbReference>
<comment type="catalytic activity">
    <reaction evidence="1">
        <text>Hydrolysis of DNA containing ring-opened 7-methylguanine residues, releasing 2,6-diamino-4-hydroxy-5-(N-methyl)formamidopyrimidine.</text>
        <dbReference type="EC" id="3.2.2.23"/>
    </reaction>
</comment>
<feature type="domain" description="Formamidopyrimidine-DNA glycosylase catalytic" evidence="22">
    <location>
        <begin position="2"/>
        <end position="111"/>
    </location>
</feature>
<dbReference type="GO" id="GO:0003684">
    <property type="term" value="F:damaged DNA binding"/>
    <property type="evidence" value="ECO:0007669"/>
    <property type="project" value="InterPro"/>
</dbReference>
<keyword evidence="11" id="KW-0378">Hydrolase</keyword>
<proteinExistence type="inferred from homology"/>
<dbReference type="PROSITE" id="PS51068">
    <property type="entry name" value="FPG_CAT"/>
    <property type="match status" value="1"/>
</dbReference>
<dbReference type="PROSITE" id="PS01242">
    <property type="entry name" value="ZF_FPG_1"/>
    <property type="match status" value="1"/>
</dbReference>